<feature type="signal peptide" evidence="13">
    <location>
        <begin position="1"/>
        <end position="29"/>
    </location>
</feature>
<keyword evidence="8 10" id="KW-0472">Membrane</keyword>
<evidence type="ECO:0000313" key="16">
    <source>
        <dbReference type="Proteomes" id="UP001162881"/>
    </source>
</evidence>
<keyword evidence="5 10" id="KW-0812">Transmembrane</keyword>
<accession>A0ABT0BBX8</accession>
<dbReference type="SUPFAM" id="SSF56935">
    <property type="entry name" value="Porins"/>
    <property type="match status" value="1"/>
</dbReference>
<evidence type="ECO:0000256" key="11">
    <source>
        <dbReference type="RuleBase" id="RU003357"/>
    </source>
</evidence>
<dbReference type="Proteomes" id="UP001162881">
    <property type="component" value="Unassembled WGS sequence"/>
</dbReference>
<organism evidence="15 16">
    <name type="scientific">Novosphingobium organovorum</name>
    <dbReference type="NCBI Taxonomy" id="2930092"/>
    <lineage>
        <taxon>Bacteria</taxon>
        <taxon>Pseudomonadati</taxon>
        <taxon>Pseudomonadota</taxon>
        <taxon>Alphaproteobacteria</taxon>
        <taxon>Sphingomonadales</taxon>
        <taxon>Sphingomonadaceae</taxon>
        <taxon>Novosphingobium</taxon>
    </lineage>
</organism>
<comment type="similarity">
    <text evidence="10 11">Belongs to the TonB-dependent receptor family.</text>
</comment>
<dbReference type="Gene3D" id="3.55.50.30">
    <property type="match status" value="1"/>
</dbReference>
<feature type="chain" id="PRO_5046034189" evidence="13">
    <location>
        <begin position="30"/>
        <end position="1043"/>
    </location>
</feature>
<dbReference type="InterPro" id="IPR000531">
    <property type="entry name" value="Beta-barrel_TonB"/>
</dbReference>
<reference evidence="15" key="1">
    <citation type="submission" date="2022-03" db="EMBL/GenBank/DDBJ databases">
        <title>Identification of a novel bacterium isolated from mangrove sediments.</title>
        <authorList>
            <person name="Pan X."/>
        </authorList>
    </citation>
    <scope>NUCLEOTIDE SEQUENCE</scope>
    <source>
        <strain evidence="15">B1949</strain>
    </source>
</reference>
<evidence type="ECO:0000256" key="1">
    <source>
        <dbReference type="ARBA" id="ARBA00004571"/>
    </source>
</evidence>
<comment type="subcellular location">
    <subcellularLocation>
        <location evidence="1 10">Cell outer membrane</location>
        <topology evidence="1 10">Multi-pass membrane protein</topology>
    </subcellularLocation>
</comment>
<keyword evidence="13" id="KW-0732">Signal</keyword>
<keyword evidence="9 10" id="KW-0998">Cell outer membrane</keyword>
<dbReference type="PANTHER" id="PTHR47234:SF2">
    <property type="entry name" value="TONB-DEPENDENT RECEPTOR"/>
    <property type="match status" value="1"/>
</dbReference>
<dbReference type="RefSeq" id="WP_244018606.1">
    <property type="nucleotide sequence ID" value="NZ_JALHLF010000020.1"/>
</dbReference>
<dbReference type="InterPro" id="IPR037066">
    <property type="entry name" value="Plug_dom_sf"/>
</dbReference>
<keyword evidence="6" id="KW-0408">Iron</keyword>
<comment type="caution">
    <text evidence="15">The sequence shown here is derived from an EMBL/GenBank/DDBJ whole genome shotgun (WGS) entry which is preliminary data.</text>
</comment>
<keyword evidence="2 10" id="KW-0813">Transport</keyword>
<dbReference type="PANTHER" id="PTHR47234">
    <property type="match status" value="1"/>
</dbReference>
<dbReference type="PROSITE" id="PS51257">
    <property type="entry name" value="PROKAR_LIPOPROTEIN"/>
    <property type="match status" value="1"/>
</dbReference>
<dbReference type="Pfam" id="PF07715">
    <property type="entry name" value="Plug"/>
    <property type="match status" value="1"/>
</dbReference>
<dbReference type="SMART" id="SM00965">
    <property type="entry name" value="STN"/>
    <property type="match status" value="1"/>
</dbReference>
<evidence type="ECO:0000256" key="5">
    <source>
        <dbReference type="ARBA" id="ARBA00022692"/>
    </source>
</evidence>
<dbReference type="Gene3D" id="2.170.130.10">
    <property type="entry name" value="TonB-dependent receptor, plug domain"/>
    <property type="match status" value="1"/>
</dbReference>
<proteinExistence type="inferred from homology"/>
<feature type="domain" description="Secretin/TonB short N-terminal" evidence="14">
    <location>
        <begin position="56"/>
        <end position="107"/>
    </location>
</feature>
<protein>
    <submittedName>
        <fullName evidence="15">TonB-dependent receptor</fullName>
    </submittedName>
</protein>
<keyword evidence="4" id="KW-0406">Ion transport</keyword>
<dbReference type="InterPro" id="IPR011662">
    <property type="entry name" value="Secretin/TonB_short_N"/>
</dbReference>
<keyword evidence="4" id="KW-0410">Iron transport</keyword>
<name>A0ABT0BBX8_9SPHN</name>
<evidence type="ECO:0000256" key="8">
    <source>
        <dbReference type="ARBA" id="ARBA00023136"/>
    </source>
</evidence>
<sequence>MRKFRGSPYLASGSAMLAAAMACAAPAYAQEQTFHLDIPAQGMAGALRSVASASHQQVIFDGASVAGLKAPALKGRYTAQAALSRLVSGSGLKVERGSSGIYIVKASLSADPNETRRPASLAASAPAPAPAPAPEPDIIVTGTRLKRTEFDSPIPVVALQKDDISETGYRDLGEALVDMPGVDQGISLSNGQTSTQTNGLSTVSLRGLGTNRTLTLIDGHRTVSNVGNANAVSMSTIPTFFVDRIDVSTGGASAVYGSDAIAGVINIITENGFEGVKARAVGSATNDGGGDGTEYSIAVGNHFLDDRLYVMATVTYEKQNRLAASDRDWATGSYSYDADTNELSSPSLSSYTPGGRFLSTRGAYYYTEEGLQSGFTTEDNGYETRTTGTLITPRESISAGLKLGYDFSNDLRLNASVLYSNISTHSVRAPYYISNTSTYGVNDEYTLGRISRDSPLVPDEIAAASSSSGVDFRRRLTELGNLEINNKRETWRSWVGLEGKAFGDWDWDLTYGFGRFEQNQTRANGVNYEHVANALDVVALDDGTLACASEAARADGCVPLNIFGLNSISEEAADYIRGSLWYQAINSQHTLSGNLSGTLFDMPAGPFQLATGFELRRDHTETHTDELTASGYSNLAYIPEYSGTVKVAEAYAEANMPLLRDTPFFYRLSVDGALRVARYNLAGVGTTMSYRLGAQWEPVRGLNLRTTFSRAQRAPDTTELYSPARDDYDDVIDICSGVTASTTGTVADNCRSNAGIAAAIAANGVFTQEETNINAPNAGNADLKEETAYTWTAGVVLAPAFLPGFQASVDYYDIRVKDAISALSNTNQQLECYSDPDGTDNRFCEAITRDEEGQLTRIINQQENLDELRARGIDVALAYRFAPAIIPGSLTLRLNYNRRLELGTTYQGIASQSSDNWLGEVGTSKNTAKGSIQWSSKRAMIGWTTVYIGKALDSNDAAAAFAAAGITDPLFLHVPAYWRHDLNFRLTPPLANPNLRIFGTVRNVFNKYGPFLPSGTESGNSYNYSSVYGVTGRVFTLGVQFEF</sequence>
<evidence type="ECO:0000256" key="12">
    <source>
        <dbReference type="SAM" id="MobiDB-lite"/>
    </source>
</evidence>
<evidence type="ECO:0000256" key="6">
    <source>
        <dbReference type="ARBA" id="ARBA00023004"/>
    </source>
</evidence>
<keyword evidence="7 11" id="KW-0798">TonB box</keyword>
<evidence type="ECO:0000256" key="13">
    <source>
        <dbReference type="SAM" id="SignalP"/>
    </source>
</evidence>
<evidence type="ECO:0000313" key="15">
    <source>
        <dbReference type="EMBL" id="MCJ2182555.1"/>
    </source>
</evidence>
<dbReference type="EMBL" id="JALHLF010000020">
    <property type="protein sequence ID" value="MCJ2182555.1"/>
    <property type="molecule type" value="Genomic_DNA"/>
</dbReference>
<dbReference type="InterPro" id="IPR036942">
    <property type="entry name" value="Beta-barrel_TonB_sf"/>
</dbReference>
<gene>
    <name evidence="15" type="ORF">MTR62_07600</name>
</gene>
<keyword evidence="16" id="KW-1185">Reference proteome</keyword>
<feature type="region of interest" description="Disordered" evidence="12">
    <location>
        <begin position="113"/>
        <end position="137"/>
    </location>
</feature>
<evidence type="ECO:0000256" key="2">
    <source>
        <dbReference type="ARBA" id="ARBA00022448"/>
    </source>
</evidence>
<evidence type="ECO:0000256" key="3">
    <source>
        <dbReference type="ARBA" id="ARBA00022452"/>
    </source>
</evidence>
<dbReference type="Gene3D" id="2.40.170.20">
    <property type="entry name" value="TonB-dependent receptor, beta-barrel domain"/>
    <property type="match status" value="1"/>
</dbReference>
<evidence type="ECO:0000256" key="7">
    <source>
        <dbReference type="ARBA" id="ARBA00023077"/>
    </source>
</evidence>
<evidence type="ECO:0000256" key="4">
    <source>
        <dbReference type="ARBA" id="ARBA00022496"/>
    </source>
</evidence>
<evidence type="ECO:0000259" key="14">
    <source>
        <dbReference type="SMART" id="SM00965"/>
    </source>
</evidence>
<evidence type="ECO:0000256" key="9">
    <source>
        <dbReference type="ARBA" id="ARBA00023237"/>
    </source>
</evidence>
<dbReference type="InterPro" id="IPR039426">
    <property type="entry name" value="TonB-dep_rcpt-like"/>
</dbReference>
<dbReference type="InterPro" id="IPR012910">
    <property type="entry name" value="Plug_dom"/>
</dbReference>
<dbReference type="Pfam" id="PF07660">
    <property type="entry name" value="STN"/>
    <property type="match status" value="1"/>
</dbReference>
<dbReference type="Pfam" id="PF00593">
    <property type="entry name" value="TonB_dep_Rec_b-barrel"/>
    <property type="match status" value="1"/>
</dbReference>
<keyword evidence="3 10" id="KW-1134">Transmembrane beta strand</keyword>
<dbReference type="PROSITE" id="PS52016">
    <property type="entry name" value="TONB_DEPENDENT_REC_3"/>
    <property type="match status" value="1"/>
</dbReference>
<keyword evidence="15" id="KW-0675">Receptor</keyword>
<evidence type="ECO:0000256" key="10">
    <source>
        <dbReference type="PROSITE-ProRule" id="PRU01360"/>
    </source>
</evidence>